<evidence type="ECO:0000313" key="30">
    <source>
        <dbReference type="EMBL" id="EEG89144.1"/>
    </source>
</evidence>
<feature type="compositionally biased region" description="Gly residues" evidence="27">
    <location>
        <begin position="825"/>
        <end position="841"/>
    </location>
</feature>
<evidence type="ECO:0000256" key="8">
    <source>
        <dbReference type="ARBA" id="ARBA00022475"/>
    </source>
</evidence>
<dbReference type="GO" id="GO:0009252">
    <property type="term" value="P:peptidoglycan biosynthetic process"/>
    <property type="evidence" value="ECO:0007669"/>
    <property type="project" value="UniProtKB-UniPathway"/>
</dbReference>
<keyword evidence="13" id="KW-0812">Transmembrane</keyword>
<feature type="compositionally biased region" description="Low complexity" evidence="27">
    <location>
        <begin position="789"/>
        <end position="799"/>
    </location>
</feature>
<evidence type="ECO:0000256" key="24">
    <source>
        <dbReference type="ARBA" id="ARBA00044770"/>
    </source>
</evidence>
<evidence type="ECO:0000256" key="4">
    <source>
        <dbReference type="ARBA" id="ARBA00007090"/>
    </source>
</evidence>
<dbReference type="SUPFAM" id="SSF56601">
    <property type="entry name" value="beta-lactamase/transpeptidase-like"/>
    <property type="match status" value="1"/>
</dbReference>
<feature type="domain" description="Penicillin-binding protein transpeptidase" evidence="28">
    <location>
        <begin position="453"/>
        <end position="699"/>
    </location>
</feature>
<dbReference type="GO" id="GO:0030288">
    <property type="term" value="C:outer membrane-bounded periplasmic space"/>
    <property type="evidence" value="ECO:0007669"/>
    <property type="project" value="TreeGrafter"/>
</dbReference>
<dbReference type="InterPro" id="IPR036950">
    <property type="entry name" value="PBP_transglycosylase"/>
</dbReference>
<evidence type="ECO:0000259" key="29">
    <source>
        <dbReference type="Pfam" id="PF00912"/>
    </source>
</evidence>
<comment type="function">
    <text evidence="1">Cell wall formation. Synthesis of cross-linked peptidoglycan from the lipid intermediates. The enzyme has a penicillin-insensitive transglycosylase N-terminal domain (formation of linear glycan strands) and a penicillin-sensitive transpeptidase C-terminal domain (cross-linking of the peptide subunits).</text>
</comment>
<feature type="region of interest" description="Disordered" evidence="27">
    <location>
        <begin position="767"/>
        <end position="891"/>
    </location>
</feature>
<dbReference type="GO" id="GO:0071555">
    <property type="term" value="P:cell wall organization"/>
    <property type="evidence" value="ECO:0007669"/>
    <property type="project" value="UniProtKB-KW"/>
</dbReference>
<evidence type="ECO:0000256" key="1">
    <source>
        <dbReference type="ARBA" id="ARBA00002624"/>
    </source>
</evidence>
<evidence type="ECO:0000256" key="12">
    <source>
        <dbReference type="ARBA" id="ARBA00022679"/>
    </source>
</evidence>
<name>C0BAL9_9FIRM</name>
<dbReference type="InterPro" id="IPR001460">
    <property type="entry name" value="PCN-bd_Tpept"/>
</dbReference>
<evidence type="ECO:0000259" key="28">
    <source>
        <dbReference type="Pfam" id="PF00905"/>
    </source>
</evidence>
<proteinExistence type="inferred from homology"/>
<dbReference type="FunFam" id="1.10.3810.10:FF:000001">
    <property type="entry name" value="Penicillin-binding protein 1A"/>
    <property type="match status" value="1"/>
</dbReference>
<reference evidence="30 31" key="1">
    <citation type="submission" date="2009-02" db="EMBL/GenBank/DDBJ databases">
        <authorList>
            <person name="Fulton L."/>
            <person name="Clifton S."/>
            <person name="Fulton B."/>
            <person name="Xu J."/>
            <person name="Minx P."/>
            <person name="Pepin K.H."/>
            <person name="Johnson M."/>
            <person name="Bhonagiri V."/>
            <person name="Nash W.E."/>
            <person name="Mardis E.R."/>
            <person name="Wilson R.K."/>
        </authorList>
    </citation>
    <scope>NUCLEOTIDE SEQUENCE [LARGE SCALE GENOMIC DNA]</scope>
    <source>
        <strain evidence="30 31">ATCC 27758</strain>
    </source>
</reference>
<dbReference type="Gene3D" id="3.40.710.10">
    <property type="entry name" value="DD-peptidase/beta-lactamase superfamily"/>
    <property type="match status" value="1"/>
</dbReference>
<keyword evidence="22" id="KW-0961">Cell wall biogenesis/degradation</keyword>
<comment type="catalytic activity">
    <reaction evidence="25">
        <text>[GlcNAc-(1-&gt;4)-Mur2Ac(oyl-L-Ala-gamma-D-Glu-L-Lys-D-Ala-D-Ala)](n)-di-trans,octa-cis-undecaprenyl diphosphate + beta-D-GlcNAc-(1-&gt;4)-Mur2Ac(oyl-L-Ala-gamma-D-Glu-L-Lys-D-Ala-D-Ala)-di-trans,octa-cis-undecaprenyl diphosphate = [GlcNAc-(1-&gt;4)-Mur2Ac(oyl-L-Ala-gamma-D-Glu-L-Lys-D-Ala-D-Ala)](n+1)-di-trans,octa-cis-undecaprenyl diphosphate + di-trans,octa-cis-undecaprenyl diphosphate + H(+)</text>
        <dbReference type="Rhea" id="RHEA:23708"/>
        <dbReference type="Rhea" id="RHEA-COMP:9602"/>
        <dbReference type="Rhea" id="RHEA-COMP:9603"/>
        <dbReference type="ChEBI" id="CHEBI:15378"/>
        <dbReference type="ChEBI" id="CHEBI:58405"/>
        <dbReference type="ChEBI" id="CHEBI:60033"/>
        <dbReference type="ChEBI" id="CHEBI:78435"/>
        <dbReference type="EC" id="2.4.99.28"/>
    </reaction>
</comment>
<keyword evidence="20" id="KW-0046">Antibiotic resistance</keyword>
<evidence type="ECO:0000256" key="23">
    <source>
        <dbReference type="ARBA" id="ARBA00034000"/>
    </source>
</evidence>
<dbReference type="InterPro" id="IPR001264">
    <property type="entry name" value="Glyco_trans_51"/>
</dbReference>
<evidence type="ECO:0000256" key="27">
    <source>
        <dbReference type="SAM" id="MobiDB-lite"/>
    </source>
</evidence>
<dbReference type="EC" id="2.4.99.28" evidence="24"/>
<dbReference type="InterPro" id="IPR023346">
    <property type="entry name" value="Lysozyme-like_dom_sf"/>
</dbReference>
<evidence type="ECO:0000256" key="6">
    <source>
        <dbReference type="ARBA" id="ARBA00012448"/>
    </source>
</evidence>
<dbReference type="GO" id="GO:0008360">
    <property type="term" value="P:regulation of cell shape"/>
    <property type="evidence" value="ECO:0007669"/>
    <property type="project" value="UniProtKB-KW"/>
</dbReference>
<dbReference type="HOGENOM" id="CLU_006354_2_2_9"/>
<gene>
    <name evidence="30" type="ORF">COPCOM_02123</name>
</gene>
<dbReference type="UniPathway" id="UPA00219"/>
<keyword evidence="8" id="KW-1003">Cell membrane</keyword>
<evidence type="ECO:0000256" key="3">
    <source>
        <dbReference type="ARBA" id="ARBA00004752"/>
    </source>
</evidence>
<keyword evidence="14" id="KW-0378">Hydrolase</keyword>
<dbReference type="GO" id="GO:0008658">
    <property type="term" value="F:penicillin binding"/>
    <property type="evidence" value="ECO:0007669"/>
    <property type="project" value="InterPro"/>
</dbReference>
<dbReference type="PANTHER" id="PTHR32282:SF11">
    <property type="entry name" value="PENICILLIN-BINDING PROTEIN 1B"/>
    <property type="match status" value="1"/>
</dbReference>
<organism evidence="30 31">
    <name type="scientific">Coprococcus comes ATCC 27758</name>
    <dbReference type="NCBI Taxonomy" id="470146"/>
    <lineage>
        <taxon>Bacteria</taxon>
        <taxon>Bacillati</taxon>
        <taxon>Bacillota</taxon>
        <taxon>Clostridia</taxon>
        <taxon>Lachnospirales</taxon>
        <taxon>Lachnospiraceae</taxon>
        <taxon>Coprococcus</taxon>
    </lineage>
</organism>
<dbReference type="Pfam" id="PF00912">
    <property type="entry name" value="Transgly"/>
    <property type="match status" value="1"/>
</dbReference>
<comment type="similarity">
    <text evidence="4">In the C-terminal section; belongs to the transpeptidase family.</text>
</comment>
<feature type="compositionally biased region" description="Low complexity" evidence="27">
    <location>
        <begin position="806"/>
        <end position="824"/>
    </location>
</feature>
<accession>C0BAL9</accession>
<dbReference type="InterPro" id="IPR012338">
    <property type="entry name" value="Beta-lactam/transpept-like"/>
</dbReference>
<comment type="subcellular location">
    <subcellularLocation>
        <location evidence="2">Cell membrane</location>
        <topology evidence="2">Single-pass type II membrane protein</topology>
    </subcellularLocation>
</comment>
<keyword evidence="21" id="KW-0511">Multifunctional enzyme</keyword>
<evidence type="ECO:0000256" key="21">
    <source>
        <dbReference type="ARBA" id="ARBA00023268"/>
    </source>
</evidence>
<comment type="caution">
    <text evidence="30">The sequence shown here is derived from an EMBL/GenBank/DDBJ whole genome shotgun (WGS) entry which is preliminary data.</text>
</comment>
<comment type="pathway">
    <text evidence="3">Cell wall biogenesis; peptidoglycan biosynthesis.</text>
</comment>
<evidence type="ECO:0000256" key="9">
    <source>
        <dbReference type="ARBA" id="ARBA00022645"/>
    </source>
</evidence>
<dbReference type="GO" id="GO:0006508">
    <property type="term" value="P:proteolysis"/>
    <property type="evidence" value="ECO:0007669"/>
    <property type="project" value="UniProtKB-KW"/>
</dbReference>
<sequence length="891" mass="96484">MKEEAFMNYGKRKASKKQKRITSKKNMHKKKLGVRLFKGFLLCIFVCCILAAIGGGFIIKHVIDNAPEITADSIKPQGYTSTALADDGTTTIAEFTGAGANRVYKTIDQIPKDLQHAFVAIEDSRFYKHNGIDIQGIIRAFVVGITHGGNFSEGASTITQQLIKNNVFPDFVNENTFEEKLERKIQEQYLAIQVEKQLDKDSILESYLNTINLGQDCLGVQSAAQRYFNKDVNELNLSESATIAAITQNPGRYNPITNPEDNATRRKKVLDNMLDQGWIDQAAHDEALADDVYSRIQNVNTRIEETNTVNSYFVDALSEQLIEDLTSEDGLGYSQTQAENALYSGGLTIYSTQNLTMQNICDEELNDDNNYPANIDWGVDYALTVYHTDGSVDNYSAGHLKQFGADQYGDDEGLLFGSQEAAQERIDAFRNSLLQDGETYDEYVNLSPQPQTSLTIIDQKTGQIKALVGGRGQKTTNRGLNRAYKGSTRNAGSTFKILAVYAPALDSADLTLATTEVDEEYYYQHDLEHHQVHNWWGDYYKGTVTYRQAIEQSMNIIAVKTLNKIGINLGFEYCEKFGLSTLTEDDAVESLALGGISHGVYNYELTAAYASIANGGVYNKPSLYTKVLDHDGNVLIDNSNPESHTVIKDTTAALLTNAMQDVVTKGTATDAQLNNMPASGKSGTTSDNRDFWFEGFTPYYTCGIWMGYDGNQEMSEGSWNYHFKIWAKIMNRIDEALGLTYKDFAMPGSLVQKSVCTISGKLAGSGCPSQTEWFDPDTVPTETCSGHASKSTTTNSTKNSNDKSDSNSTTGGNSSGNSTGTNGDTTGGTGGDSGNTGGGTDSGNNSGNSGNTGGDSGNTGGDSGNTGGDSGNTGGGTDSGNTGGSDSGNGQ</sequence>
<evidence type="ECO:0000256" key="14">
    <source>
        <dbReference type="ARBA" id="ARBA00022801"/>
    </source>
</evidence>
<dbReference type="GO" id="GO:0009002">
    <property type="term" value="F:serine-type D-Ala-D-Ala carboxypeptidase activity"/>
    <property type="evidence" value="ECO:0007669"/>
    <property type="project" value="UniProtKB-EC"/>
</dbReference>
<keyword evidence="12" id="KW-0808">Transferase</keyword>
<evidence type="ECO:0000256" key="26">
    <source>
        <dbReference type="ARBA" id="ARBA00060592"/>
    </source>
</evidence>
<keyword evidence="10" id="KW-0645">Protease</keyword>
<keyword evidence="11" id="KW-0328">Glycosyltransferase</keyword>
<dbReference type="GO" id="GO:0008955">
    <property type="term" value="F:peptidoglycan glycosyltransferase activity"/>
    <property type="evidence" value="ECO:0007669"/>
    <property type="project" value="UniProtKB-EC"/>
</dbReference>
<evidence type="ECO:0000256" key="17">
    <source>
        <dbReference type="ARBA" id="ARBA00022984"/>
    </source>
</evidence>
<keyword evidence="17" id="KW-0573">Peptidoglycan synthesis</keyword>
<keyword evidence="16" id="KW-0735">Signal-anchor</keyword>
<dbReference type="GO" id="GO:0046677">
    <property type="term" value="P:response to antibiotic"/>
    <property type="evidence" value="ECO:0007669"/>
    <property type="project" value="UniProtKB-KW"/>
</dbReference>
<dbReference type="Gene3D" id="1.10.3810.10">
    <property type="entry name" value="Biosynthetic peptidoglycan transglycosylase-like"/>
    <property type="match status" value="1"/>
</dbReference>
<evidence type="ECO:0000256" key="7">
    <source>
        <dbReference type="ARBA" id="ARBA00018638"/>
    </source>
</evidence>
<feature type="domain" description="Glycosyl transferase family 51" evidence="29">
    <location>
        <begin position="91"/>
        <end position="273"/>
    </location>
</feature>
<reference evidence="30 31" key="2">
    <citation type="submission" date="2009-03" db="EMBL/GenBank/DDBJ databases">
        <title>Draft genome sequence of Coprococcus comes (ATCC 27758).</title>
        <authorList>
            <person name="Sudarsanam P."/>
            <person name="Ley R."/>
            <person name="Guruge J."/>
            <person name="Turnbaugh P.J."/>
            <person name="Mahowald M."/>
            <person name="Liep D."/>
            <person name="Gordon J."/>
        </authorList>
    </citation>
    <scope>NUCLEOTIDE SEQUENCE [LARGE SCALE GENOMIC DNA]</scope>
    <source>
        <strain evidence="30 31">ATCC 27758</strain>
    </source>
</reference>
<comment type="similarity">
    <text evidence="5">In the N-terminal section; belongs to the glycosyltransferase 51 family.</text>
</comment>
<keyword evidence="9" id="KW-0121">Carboxypeptidase</keyword>
<dbReference type="NCBIfam" id="TIGR02074">
    <property type="entry name" value="PBP_1a_fam"/>
    <property type="match status" value="1"/>
</dbReference>
<dbReference type="Proteomes" id="UP000003793">
    <property type="component" value="Unassembled WGS sequence"/>
</dbReference>
<evidence type="ECO:0000256" key="15">
    <source>
        <dbReference type="ARBA" id="ARBA00022960"/>
    </source>
</evidence>
<evidence type="ECO:0000256" key="22">
    <source>
        <dbReference type="ARBA" id="ARBA00023316"/>
    </source>
</evidence>
<dbReference type="Pfam" id="PF00905">
    <property type="entry name" value="Transpeptidase"/>
    <property type="match status" value="1"/>
</dbReference>
<comment type="catalytic activity">
    <reaction evidence="23">
        <text>Preferential cleavage: (Ac)2-L-Lys-D-Ala-|-D-Ala. Also transpeptidation of peptidyl-alanyl moieties that are N-acyl substituents of D-alanine.</text>
        <dbReference type="EC" id="3.4.16.4"/>
    </reaction>
</comment>
<feature type="compositionally biased region" description="Gly residues" evidence="27">
    <location>
        <begin position="850"/>
        <end position="891"/>
    </location>
</feature>
<evidence type="ECO:0000256" key="11">
    <source>
        <dbReference type="ARBA" id="ARBA00022676"/>
    </source>
</evidence>
<evidence type="ECO:0000256" key="25">
    <source>
        <dbReference type="ARBA" id="ARBA00049902"/>
    </source>
</evidence>
<evidence type="ECO:0000256" key="20">
    <source>
        <dbReference type="ARBA" id="ARBA00023251"/>
    </source>
</evidence>
<evidence type="ECO:0000256" key="5">
    <source>
        <dbReference type="ARBA" id="ARBA00007739"/>
    </source>
</evidence>
<dbReference type="GO" id="GO:0005886">
    <property type="term" value="C:plasma membrane"/>
    <property type="evidence" value="ECO:0007669"/>
    <property type="project" value="UniProtKB-SubCell"/>
</dbReference>
<evidence type="ECO:0000256" key="10">
    <source>
        <dbReference type="ARBA" id="ARBA00022670"/>
    </source>
</evidence>
<keyword evidence="19" id="KW-0472">Membrane</keyword>
<dbReference type="InterPro" id="IPR050396">
    <property type="entry name" value="Glycosyltr_51/Transpeptidase"/>
</dbReference>
<evidence type="ECO:0000256" key="16">
    <source>
        <dbReference type="ARBA" id="ARBA00022968"/>
    </source>
</evidence>
<keyword evidence="18" id="KW-1133">Transmembrane helix</keyword>
<evidence type="ECO:0000256" key="18">
    <source>
        <dbReference type="ARBA" id="ARBA00022989"/>
    </source>
</evidence>
<dbReference type="EC" id="3.4.16.4" evidence="6"/>
<keyword evidence="15" id="KW-0133">Cell shape</keyword>
<evidence type="ECO:0000256" key="2">
    <source>
        <dbReference type="ARBA" id="ARBA00004401"/>
    </source>
</evidence>
<evidence type="ECO:0000313" key="31">
    <source>
        <dbReference type="Proteomes" id="UP000003793"/>
    </source>
</evidence>
<evidence type="ECO:0000256" key="19">
    <source>
        <dbReference type="ARBA" id="ARBA00023136"/>
    </source>
</evidence>
<protein>
    <recommendedName>
        <fullName evidence="7">Penicillin-binding protein 1A</fullName>
        <ecNumber evidence="24">2.4.99.28</ecNumber>
        <ecNumber evidence="6">3.4.16.4</ecNumber>
    </recommendedName>
</protein>
<evidence type="ECO:0000256" key="13">
    <source>
        <dbReference type="ARBA" id="ARBA00022692"/>
    </source>
</evidence>
<dbReference type="AlphaFoldDB" id="C0BAL9"/>
<dbReference type="SUPFAM" id="SSF53955">
    <property type="entry name" value="Lysozyme-like"/>
    <property type="match status" value="1"/>
</dbReference>
<comment type="pathway">
    <text evidence="26">Glycan biosynthesis.</text>
</comment>
<dbReference type="EMBL" id="ABVR01000041">
    <property type="protein sequence ID" value="EEG89144.1"/>
    <property type="molecule type" value="Genomic_DNA"/>
</dbReference>
<dbReference type="PANTHER" id="PTHR32282">
    <property type="entry name" value="BINDING PROTEIN TRANSPEPTIDASE, PUTATIVE-RELATED"/>
    <property type="match status" value="1"/>
</dbReference>